<gene>
    <name evidence="2" type="ORF">BaRGS_00026108</name>
    <name evidence="1" type="ORF">BaRGS_00038035</name>
</gene>
<keyword evidence="3" id="KW-1185">Reference proteome</keyword>
<evidence type="ECO:0000313" key="1">
    <source>
        <dbReference type="EMBL" id="KAK7463953.1"/>
    </source>
</evidence>
<comment type="caution">
    <text evidence="1">The sequence shown here is derived from an EMBL/GenBank/DDBJ whole genome shotgun (WGS) entry which is preliminary data.</text>
</comment>
<dbReference type="EMBL" id="JACVVK020000241">
    <property type="protein sequence ID" value="KAK7482609.1"/>
    <property type="molecule type" value="Genomic_DNA"/>
</dbReference>
<evidence type="ECO:0000313" key="2">
    <source>
        <dbReference type="EMBL" id="KAK7482609.1"/>
    </source>
</evidence>
<dbReference type="Proteomes" id="UP001519460">
    <property type="component" value="Unassembled WGS sequence"/>
</dbReference>
<evidence type="ECO:0000313" key="3">
    <source>
        <dbReference type="Proteomes" id="UP001519460"/>
    </source>
</evidence>
<dbReference type="EMBL" id="JACVVK020000595">
    <property type="protein sequence ID" value="KAK7463953.1"/>
    <property type="molecule type" value="Genomic_DNA"/>
</dbReference>
<sequence length="88" mass="10165">MWTTEDTDPLKWRFYHATHRPDRATLDAEEAQTAAAFDPGYNDSLQVSHYTSLLLHACTDTEQMPVSYTHKLMGYFTGKNPFMCNVFE</sequence>
<reference evidence="1" key="1">
    <citation type="submission" date="2020-09" db="EMBL/GenBank/DDBJ databases">
        <authorList>
            <person name="Won Y."/>
        </authorList>
    </citation>
    <scope>NUCLEOTIDE SEQUENCE</scope>
    <source>
        <strain evidence="1">Wonlab-2016</strain>
        <tissue evidence="1">Foot muscle</tissue>
    </source>
</reference>
<name>A0ABD0J6Y5_9CAEN</name>
<accession>A0ABD0J6Y5</accession>
<dbReference type="AlphaFoldDB" id="A0ABD0J6Y5"/>
<organism evidence="1 3">
    <name type="scientific">Batillaria attramentaria</name>
    <dbReference type="NCBI Taxonomy" id="370345"/>
    <lineage>
        <taxon>Eukaryota</taxon>
        <taxon>Metazoa</taxon>
        <taxon>Spiralia</taxon>
        <taxon>Lophotrochozoa</taxon>
        <taxon>Mollusca</taxon>
        <taxon>Gastropoda</taxon>
        <taxon>Caenogastropoda</taxon>
        <taxon>Sorbeoconcha</taxon>
        <taxon>Cerithioidea</taxon>
        <taxon>Batillariidae</taxon>
        <taxon>Batillaria</taxon>
    </lineage>
</organism>
<reference evidence="1 3" key="2">
    <citation type="journal article" date="2023" name="Sci. Data">
        <title>Genome assembly of the Korean intertidal mud-creeper Batillaria attramentaria.</title>
        <authorList>
            <person name="Patra A.K."/>
            <person name="Ho P.T."/>
            <person name="Jun S."/>
            <person name="Lee S.J."/>
            <person name="Kim Y."/>
            <person name="Won Y.J."/>
        </authorList>
    </citation>
    <scope>NUCLEOTIDE SEQUENCE [LARGE SCALE GENOMIC DNA]</scope>
    <source>
        <strain evidence="1">Wonlab-2016</strain>
    </source>
</reference>
<protein>
    <submittedName>
        <fullName evidence="1">Uncharacterized protein</fullName>
    </submittedName>
</protein>
<reference evidence="1" key="3">
    <citation type="submission" date="2023-01" db="EMBL/GenBank/DDBJ databases">
        <authorList>
            <person name="Patra A."/>
        </authorList>
    </citation>
    <scope>NUCLEOTIDE SEQUENCE</scope>
    <source>
        <strain evidence="1">Wonlab-2016</strain>
        <tissue evidence="1">Foot muscle</tissue>
    </source>
</reference>
<proteinExistence type="predicted"/>